<accession>A0A5M3N3R8</accession>
<dbReference type="OrthoDB" id="771136at2759"/>
<feature type="signal peptide" evidence="4">
    <location>
        <begin position="1"/>
        <end position="16"/>
    </location>
</feature>
<dbReference type="EMBL" id="JH711573">
    <property type="protein sequence ID" value="EIW85996.1"/>
    <property type="molecule type" value="Genomic_DNA"/>
</dbReference>
<protein>
    <submittedName>
        <fullName evidence="6">Acid protease</fullName>
    </submittedName>
</protein>
<dbReference type="InterPro" id="IPR033121">
    <property type="entry name" value="PEPTIDASE_A1"/>
</dbReference>
<sequence length="308" mass="32983">MRLSAALLLALTPTFASTGAQPTQQPTPAKIALSKPSDTDGFTDIRALEEHIDYLSSKYAHALGNYDQNTGTKHPLVGSDRGRRASGAVPLKNNQNFSWYGEISVGTPPQTFIIFDTGSGDFWLPGSRCKSGNCKGHALYNPNKSSTASYESGTFQLDSGVGADVKRDVYRDTVTLGGVKISHQEIGVAKTYPRRLRKANFITDGILGLGFSESAEYTQSPVIQTMQQGQLGSPVFAFKLLASGAKLDVGGIDSSTYTGDIVYVPVTTLFGSWQVRVENLTANDESYASYFTAVVANGASAIFEPPVK</sequence>
<comment type="caution">
    <text evidence="6">The sequence shown here is derived from an EMBL/GenBank/DDBJ whole genome shotgun (WGS) entry which is preliminary data.</text>
</comment>
<comment type="similarity">
    <text evidence="1">Belongs to the peptidase A1 family.</text>
</comment>
<dbReference type="CDD" id="cd05471">
    <property type="entry name" value="pepsin_like"/>
    <property type="match status" value="1"/>
</dbReference>
<dbReference type="PANTHER" id="PTHR47966:SF51">
    <property type="entry name" value="BETA-SITE APP-CLEAVING ENZYME, ISOFORM A-RELATED"/>
    <property type="match status" value="1"/>
</dbReference>
<reference evidence="7" key="1">
    <citation type="journal article" date="2012" name="Science">
        <title>The Paleozoic origin of enzymatic lignin decomposition reconstructed from 31 fungal genomes.</title>
        <authorList>
            <person name="Floudas D."/>
            <person name="Binder M."/>
            <person name="Riley R."/>
            <person name="Barry K."/>
            <person name="Blanchette R.A."/>
            <person name="Henrissat B."/>
            <person name="Martinez A.T."/>
            <person name="Otillar R."/>
            <person name="Spatafora J.W."/>
            <person name="Yadav J.S."/>
            <person name="Aerts A."/>
            <person name="Benoit I."/>
            <person name="Boyd A."/>
            <person name="Carlson A."/>
            <person name="Copeland A."/>
            <person name="Coutinho P.M."/>
            <person name="de Vries R.P."/>
            <person name="Ferreira P."/>
            <person name="Findley K."/>
            <person name="Foster B."/>
            <person name="Gaskell J."/>
            <person name="Glotzer D."/>
            <person name="Gorecki P."/>
            <person name="Heitman J."/>
            <person name="Hesse C."/>
            <person name="Hori C."/>
            <person name="Igarashi K."/>
            <person name="Jurgens J.A."/>
            <person name="Kallen N."/>
            <person name="Kersten P."/>
            <person name="Kohler A."/>
            <person name="Kuees U."/>
            <person name="Kumar T.K.A."/>
            <person name="Kuo A."/>
            <person name="LaButti K."/>
            <person name="Larrondo L.F."/>
            <person name="Lindquist E."/>
            <person name="Ling A."/>
            <person name="Lombard V."/>
            <person name="Lucas S."/>
            <person name="Lundell T."/>
            <person name="Martin R."/>
            <person name="McLaughlin D.J."/>
            <person name="Morgenstern I."/>
            <person name="Morin E."/>
            <person name="Murat C."/>
            <person name="Nagy L.G."/>
            <person name="Nolan M."/>
            <person name="Ohm R.A."/>
            <person name="Patyshakuliyeva A."/>
            <person name="Rokas A."/>
            <person name="Ruiz-Duenas F.J."/>
            <person name="Sabat G."/>
            <person name="Salamov A."/>
            <person name="Samejima M."/>
            <person name="Schmutz J."/>
            <person name="Slot J.C."/>
            <person name="St John F."/>
            <person name="Stenlid J."/>
            <person name="Sun H."/>
            <person name="Sun S."/>
            <person name="Syed K."/>
            <person name="Tsang A."/>
            <person name="Wiebenga A."/>
            <person name="Young D."/>
            <person name="Pisabarro A."/>
            <person name="Eastwood D.C."/>
            <person name="Martin F."/>
            <person name="Cullen D."/>
            <person name="Grigoriev I.V."/>
            <person name="Hibbett D.S."/>
        </authorList>
    </citation>
    <scope>NUCLEOTIDE SEQUENCE [LARGE SCALE GENOMIC DNA]</scope>
    <source>
        <strain evidence="7">RWD-64-598 SS2</strain>
    </source>
</reference>
<gene>
    <name evidence="6" type="ORF">CONPUDRAFT_160894</name>
</gene>
<evidence type="ECO:0000259" key="5">
    <source>
        <dbReference type="PROSITE" id="PS51767"/>
    </source>
</evidence>
<evidence type="ECO:0000256" key="3">
    <source>
        <dbReference type="SAM" id="MobiDB-lite"/>
    </source>
</evidence>
<evidence type="ECO:0000256" key="4">
    <source>
        <dbReference type="SAM" id="SignalP"/>
    </source>
</evidence>
<organism evidence="6 7">
    <name type="scientific">Coniophora puteana (strain RWD-64-598)</name>
    <name type="common">Brown rot fungus</name>
    <dbReference type="NCBI Taxonomy" id="741705"/>
    <lineage>
        <taxon>Eukaryota</taxon>
        <taxon>Fungi</taxon>
        <taxon>Dikarya</taxon>
        <taxon>Basidiomycota</taxon>
        <taxon>Agaricomycotina</taxon>
        <taxon>Agaricomycetes</taxon>
        <taxon>Agaricomycetidae</taxon>
        <taxon>Boletales</taxon>
        <taxon>Coniophorineae</taxon>
        <taxon>Coniophoraceae</taxon>
        <taxon>Coniophora</taxon>
    </lineage>
</organism>
<dbReference type="PANTHER" id="PTHR47966">
    <property type="entry name" value="BETA-SITE APP-CLEAVING ENZYME, ISOFORM A-RELATED"/>
    <property type="match status" value="1"/>
</dbReference>
<dbReference type="KEGG" id="cput:CONPUDRAFT_160894"/>
<dbReference type="InterPro" id="IPR021109">
    <property type="entry name" value="Peptidase_aspartic_dom_sf"/>
</dbReference>
<name>A0A5M3N3R8_CONPW</name>
<dbReference type="SUPFAM" id="SSF50630">
    <property type="entry name" value="Acid proteases"/>
    <property type="match status" value="1"/>
</dbReference>
<evidence type="ECO:0000313" key="6">
    <source>
        <dbReference type="EMBL" id="EIW85996.1"/>
    </source>
</evidence>
<feature type="domain" description="Peptidase A1" evidence="5">
    <location>
        <begin position="99"/>
        <end position="308"/>
    </location>
</feature>
<feature type="region of interest" description="Disordered" evidence="3">
    <location>
        <begin position="17"/>
        <end position="36"/>
    </location>
</feature>
<evidence type="ECO:0000256" key="2">
    <source>
        <dbReference type="PIRSR" id="PIRSR601461-2"/>
    </source>
</evidence>
<dbReference type="FunFam" id="2.40.70.10:FF:000008">
    <property type="entry name" value="Cathepsin D"/>
    <property type="match status" value="1"/>
</dbReference>
<dbReference type="Proteomes" id="UP000053558">
    <property type="component" value="Unassembled WGS sequence"/>
</dbReference>
<dbReference type="GO" id="GO:0004190">
    <property type="term" value="F:aspartic-type endopeptidase activity"/>
    <property type="evidence" value="ECO:0007669"/>
    <property type="project" value="InterPro"/>
</dbReference>
<proteinExistence type="inferred from homology"/>
<feature type="compositionally biased region" description="Polar residues" evidence="3">
    <location>
        <begin position="17"/>
        <end position="27"/>
    </location>
</feature>
<dbReference type="GeneID" id="19204439"/>
<keyword evidence="6" id="KW-0645">Protease</keyword>
<keyword evidence="2" id="KW-1015">Disulfide bond</keyword>
<evidence type="ECO:0000313" key="7">
    <source>
        <dbReference type="Proteomes" id="UP000053558"/>
    </source>
</evidence>
<dbReference type="RefSeq" id="XP_007762967.1">
    <property type="nucleotide sequence ID" value="XM_007764777.1"/>
</dbReference>
<feature type="disulfide bond" evidence="2">
    <location>
        <begin position="129"/>
        <end position="134"/>
    </location>
</feature>
<keyword evidence="7" id="KW-1185">Reference proteome</keyword>
<dbReference type="Pfam" id="PF00026">
    <property type="entry name" value="Asp"/>
    <property type="match status" value="1"/>
</dbReference>
<dbReference type="PROSITE" id="PS51767">
    <property type="entry name" value="PEPTIDASE_A1"/>
    <property type="match status" value="1"/>
</dbReference>
<dbReference type="GO" id="GO:0006508">
    <property type="term" value="P:proteolysis"/>
    <property type="evidence" value="ECO:0007669"/>
    <property type="project" value="UniProtKB-KW"/>
</dbReference>
<dbReference type="InterPro" id="IPR001461">
    <property type="entry name" value="Aspartic_peptidase_A1"/>
</dbReference>
<dbReference type="AlphaFoldDB" id="A0A5M3N3R8"/>
<keyword evidence="4" id="KW-0732">Signal</keyword>
<dbReference type="InterPro" id="IPR034164">
    <property type="entry name" value="Pepsin-like_dom"/>
</dbReference>
<keyword evidence="6" id="KW-0378">Hydrolase</keyword>
<evidence type="ECO:0000256" key="1">
    <source>
        <dbReference type="ARBA" id="ARBA00007447"/>
    </source>
</evidence>
<dbReference type="Gene3D" id="2.40.70.10">
    <property type="entry name" value="Acid Proteases"/>
    <property type="match status" value="2"/>
</dbReference>
<feature type="chain" id="PRO_5024461436" evidence="4">
    <location>
        <begin position="17"/>
        <end position="308"/>
    </location>
</feature>